<dbReference type="Proteomes" id="UP000186806">
    <property type="component" value="Unassembled WGS sequence"/>
</dbReference>
<name>A0A1Q8TEU7_9GAMM</name>
<evidence type="ECO:0000313" key="3">
    <source>
        <dbReference type="EMBL" id="OLO12194.1"/>
    </source>
</evidence>
<dbReference type="RefSeq" id="WP_075368592.1">
    <property type="nucleotide sequence ID" value="NZ_MSDQ01000009.1"/>
</dbReference>
<organism evidence="3 4">
    <name type="scientific">Chromohalobacter japonicus</name>
    <dbReference type="NCBI Taxonomy" id="223900"/>
    <lineage>
        <taxon>Bacteria</taxon>
        <taxon>Pseudomonadati</taxon>
        <taxon>Pseudomonadota</taxon>
        <taxon>Gammaproteobacteria</taxon>
        <taxon>Oceanospirillales</taxon>
        <taxon>Halomonadaceae</taxon>
        <taxon>Chromohalobacter</taxon>
    </lineage>
</organism>
<dbReference type="Gene3D" id="2.40.70.10">
    <property type="entry name" value="Acid Proteases"/>
    <property type="match status" value="1"/>
</dbReference>
<keyword evidence="1" id="KW-0732">Signal</keyword>
<dbReference type="Pfam" id="PF05618">
    <property type="entry name" value="Zn_protease"/>
    <property type="match status" value="1"/>
</dbReference>
<evidence type="ECO:0000259" key="2">
    <source>
        <dbReference type="Pfam" id="PF05618"/>
    </source>
</evidence>
<protein>
    <recommendedName>
        <fullName evidence="2">Retropepsin-like aspartic endopeptidase domain-containing protein</fullName>
    </recommendedName>
</protein>
<dbReference type="PANTHER" id="PTHR38037:SF2">
    <property type="entry name" value="ATP-DEPENDENT ZINC PROTEASE DOMAIN-CONTAINING PROTEIN-RELATED"/>
    <property type="match status" value="1"/>
</dbReference>
<accession>A0A1Q8TEU7</accession>
<dbReference type="EMBL" id="MSDQ01000009">
    <property type="protein sequence ID" value="OLO12194.1"/>
    <property type="molecule type" value="Genomic_DNA"/>
</dbReference>
<reference evidence="3 4" key="1">
    <citation type="submission" date="2016-12" db="EMBL/GenBank/DDBJ databases">
        <title>Draft genome sequences of strains Salinicola socius SMB35, Salinicola sp. MH3R3-1 and Chromohalobacter sp. SMB17 from the Verkhnekamsk potash mining region of Russia.</title>
        <authorList>
            <person name="Mavrodi D.V."/>
            <person name="Olsson B.E."/>
            <person name="Korsakova E.S."/>
            <person name="Pyankova A."/>
            <person name="Mavrodi O.V."/>
            <person name="Plotnikova E.G."/>
        </authorList>
    </citation>
    <scope>NUCLEOTIDE SEQUENCE [LARGE SCALE GENOMIC DNA]</scope>
    <source>
        <strain evidence="3 4">SMB17</strain>
    </source>
</reference>
<keyword evidence="4" id="KW-1185">Reference proteome</keyword>
<sequence>MKYLKSACYATILVVAGGLASAAMGADAATYGWVETATVEPWGVEVKVKLDTGALTSSMQAEEIETFERDGEEWVRFTVEVEDEDTDEVVSRTFEREVFRNLLVSGAGGEDRRPVVLMTICMGQTLHEEQFSLEDRDDMNYPVLLGRRTIQSLGEVDVTRTFVHDPDCDEDSQLIRHADHDYDEDIGI</sequence>
<comment type="caution">
    <text evidence="3">The sequence shown here is derived from an EMBL/GenBank/DDBJ whole genome shotgun (WGS) entry which is preliminary data.</text>
</comment>
<feature type="domain" description="Retropepsin-like aspartic endopeptidase" evidence="2">
    <location>
        <begin position="31"/>
        <end position="165"/>
    </location>
</feature>
<dbReference type="AlphaFoldDB" id="A0A1Q8TEU7"/>
<dbReference type="PANTHER" id="PTHR38037">
    <property type="entry name" value="ZN_PROTEASE DOMAIN-CONTAINING PROTEIN"/>
    <property type="match status" value="1"/>
</dbReference>
<feature type="signal peptide" evidence="1">
    <location>
        <begin position="1"/>
        <end position="28"/>
    </location>
</feature>
<feature type="chain" id="PRO_5012909393" description="Retropepsin-like aspartic endopeptidase domain-containing protein" evidence="1">
    <location>
        <begin position="29"/>
        <end position="188"/>
    </location>
</feature>
<dbReference type="InterPro" id="IPR021109">
    <property type="entry name" value="Peptidase_aspartic_dom_sf"/>
</dbReference>
<evidence type="ECO:0000256" key="1">
    <source>
        <dbReference type="SAM" id="SignalP"/>
    </source>
</evidence>
<proteinExistence type="predicted"/>
<dbReference type="SUPFAM" id="SSF50630">
    <property type="entry name" value="Acid proteases"/>
    <property type="match status" value="1"/>
</dbReference>
<gene>
    <name evidence="3" type="ORF">BTW10_05785</name>
</gene>
<evidence type="ECO:0000313" key="4">
    <source>
        <dbReference type="Proteomes" id="UP000186806"/>
    </source>
</evidence>
<dbReference type="InterPro" id="IPR008503">
    <property type="entry name" value="Asp_endopeptidase"/>
</dbReference>